<organism evidence="8 9">
    <name type="scientific">Geotalea daltonii (strain DSM 22248 / JCM 15807 / FRC-32)</name>
    <name type="common">Geobacter daltonii</name>
    <dbReference type="NCBI Taxonomy" id="316067"/>
    <lineage>
        <taxon>Bacteria</taxon>
        <taxon>Pseudomonadati</taxon>
        <taxon>Thermodesulfobacteriota</taxon>
        <taxon>Desulfuromonadia</taxon>
        <taxon>Geobacterales</taxon>
        <taxon>Geobacteraceae</taxon>
        <taxon>Geotalea</taxon>
    </lineage>
</organism>
<dbReference type="EC" id="5.4.99.-" evidence="6"/>
<dbReference type="InterPro" id="IPR050188">
    <property type="entry name" value="RluA_PseudoU_synthase"/>
</dbReference>
<dbReference type="InterPro" id="IPR036986">
    <property type="entry name" value="S4_RNA-bd_sf"/>
</dbReference>
<name>B9M2K9_GEODF</name>
<gene>
    <name evidence="8" type="primary">rluD</name>
    <name evidence="8" type="ordered locus">Geob_1027</name>
</gene>
<comment type="catalytic activity">
    <reaction evidence="6">
        <text>a uridine in RNA = a pseudouridine in RNA</text>
        <dbReference type="Rhea" id="RHEA:48348"/>
        <dbReference type="Rhea" id="RHEA-COMP:12068"/>
        <dbReference type="Rhea" id="RHEA-COMP:12069"/>
        <dbReference type="ChEBI" id="CHEBI:65314"/>
        <dbReference type="ChEBI" id="CHEBI:65315"/>
    </reaction>
</comment>
<dbReference type="GO" id="GO:0120159">
    <property type="term" value="F:rRNA pseudouridine synthase activity"/>
    <property type="evidence" value="ECO:0007669"/>
    <property type="project" value="UniProtKB-ARBA"/>
</dbReference>
<evidence type="ECO:0000313" key="8">
    <source>
        <dbReference type="EMBL" id="ACM19388.1"/>
    </source>
</evidence>
<reference evidence="8 9" key="1">
    <citation type="submission" date="2009-01" db="EMBL/GenBank/DDBJ databases">
        <title>Complete sequence of Geobacter sp. FRC-32.</title>
        <authorList>
            <consortium name="US DOE Joint Genome Institute"/>
            <person name="Lucas S."/>
            <person name="Copeland A."/>
            <person name="Lapidus A."/>
            <person name="Glavina del Rio T."/>
            <person name="Dalin E."/>
            <person name="Tice H."/>
            <person name="Bruce D."/>
            <person name="Goodwin L."/>
            <person name="Pitluck S."/>
            <person name="Saunders E."/>
            <person name="Brettin T."/>
            <person name="Detter J.C."/>
            <person name="Han C."/>
            <person name="Larimer F."/>
            <person name="Land M."/>
            <person name="Hauser L."/>
            <person name="Kyrpides N."/>
            <person name="Ovchinnikova G."/>
            <person name="Kostka J."/>
            <person name="Richardson P."/>
        </authorList>
    </citation>
    <scope>NUCLEOTIDE SEQUENCE [LARGE SCALE GENOMIC DNA]</scope>
    <source>
        <strain evidence="9">DSM 22248 / JCM 15807 / FRC-32</strain>
    </source>
</reference>
<dbReference type="NCBIfam" id="TIGR00005">
    <property type="entry name" value="rluA_subfam"/>
    <property type="match status" value="1"/>
</dbReference>
<feature type="active site" evidence="4">
    <location>
        <position position="138"/>
    </location>
</feature>
<dbReference type="SUPFAM" id="SSF55174">
    <property type="entry name" value="Alpha-L RNA-binding motif"/>
    <property type="match status" value="1"/>
</dbReference>
<dbReference type="InterPro" id="IPR006225">
    <property type="entry name" value="PsdUridine_synth_RluC/D"/>
</dbReference>
<protein>
    <recommendedName>
        <fullName evidence="6">Pseudouridine synthase</fullName>
        <ecNumber evidence="6">5.4.99.-</ecNumber>
    </recommendedName>
</protein>
<accession>B9M2K9</accession>
<dbReference type="InterPro" id="IPR006145">
    <property type="entry name" value="PsdUridine_synth_RsuA/RluA"/>
</dbReference>
<dbReference type="SUPFAM" id="SSF55120">
    <property type="entry name" value="Pseudouridine synthase"/>
    <property type="match status" value="1"/>
</dbReference>
<sequence>MTDIELTVPENTEAERLDSYIARTVETLTRAAVQRLMESGMITVNGMPPKPSLKLKGGEQLKIAVPPPVEAGPAPENIPLEILYEDRDLVVVNKGAGMVVHPGAGNSGGTLVNALLGHCTDLSGIGGELRPGIVHRIDKDTSGILVVAKNDASHLALSEQFREHSIKRIYIAIVYGSPKTDSGRLESIIGRHPVDRKRMSGKARHGKHAVTHWRVIGRYPGMCLIRLRLETGRTHQIRVHLSEAGHPLVGDEVYGGGARLDSVKDPVLRRLIRELGRQALHAKTLGFVHPSTKEYLEFDTDLPRDMATIVEHLEKSSQP</sequence>
<evidence type="ECO:0000313" key="9">
    <source>
        <dbReference type="Proteomes" id="UP000007721"/>
    </source>
</evidence>
<dbReference type="RefSeq" id="WP_012646117.1">
    <property type="nucleotide sequence ID" value="NC_011979.1"/>
</dbReference>
<dbReference type="Pfam" id="PF00849">
    <property type="entry name" value="PseudoU_synth_2"/>
    <property type="match status" value="1"/>
</dbReference>
<evidence type="ECO:0000259" key="7">
    <source>
        <dbReference type="SMART" id="SM00363"/>
    </source>
</evidence>
<dbReference type="PROSITE" id="PS50889">
    <property type="entry name" value="S4"/>
    <property type="match status" value="1"/>
</dbReference>
<comment type="function">
    <text evidence="6">Responsible for synthesis of pseudouridine from uracil.</text>
</comment>
<evidence type="ECO:0000256" key="1">
    <source>
        <dbReference type="ARBA" id="ARBA00010876"/>
    </source>
</evidence>
<evidence type="ECO:0000256" key="6">
    <source>
        <dbReference type="RuleBase" id="RU362028"/>
    </source>
</evidence>
<dbReference type="STRING" id="316067.Geob_1027"/>
<dbReference type="HOGENOM" id="CLU_016902_4_4_7"/>
<dbReference type="PANTHER" id="PTHR21600:SF44">
    <property type="entry name" value="RIBOSOMAL LARGE SUBUNIT PSEUDOURIDINE SYNTHASE D"/>
    <property type="match status" value="1"/>
</dbReference>
<dbReference type="OrthoDB" id="128480at2"/>
<dbReference type="InterPro" id="IPR006224">
    <property type="entry name" value="PsdUridine_synth_RluA-like_CS"/>
</dbReference>
<dbReference type="FunFam" id="3.30.2350.10:FF:000006">
    <property type="entry name" value="Pseudouridine synthase"/>
    <property type="match status" value="1"/>
</dbReference>
<dbReference type="InterPro" id="IPR002942">
    <property type="entry name" value="S4_RNA-bd"/>
</dbReference>
<evidence type="ECO:0000256" key="2">
    <source>
        <dbReference type="ARBA" id="ARBA00022884"/>
    </source>
</evidence>
<dbReference type="Gene3D" id="3.10.290.10">
    <property type="entry name" value="RNA-binding S4 domain"/>
    <property type="match status" value="1"/>
</dbReference>
<proteinExistence type="inferred from homology"/>
<dbReference type="InterPro" id="IPR020103">
    <property type="entry name" value="PsdUridine_synth_cat_dom_sf"/>
</dbReference>
<dbReference type="GO" id="GO:0003723">
    <property type="term" value="F:RNA binding"/>
    <property type="evidence" value="ECO:0007669"/>
    <property type="project" value="UniProtKB-KW"/>
</dbReference>
<dbReference type="CDD" id="cd00165">
    <property type="entry name" value="S4"/>
    <property type="match status" value="1"/>
</dbReference>
<evidence type="ECO:0000256" key="3">
    <source>
        <dbReference type="ARBA" id="ARBA00023235"/>
    </source>
</evidence>
<evidence type="ECO:0000256" key="5">
    <source>
        <dbReference type="PROSITE-ProRule" id="PRU00182"/>
    </source>
</evidence>
<dbReference type="AlphaFoldDB" id="B9M2K9"/>
<dbReference type="SMART" id="SM00363">
    <property type="entry name" value="S4"/>
    <property type="match status" value="1"/>
</dbReference>
<dbReference type="PANTHER" id="PTHR21600">
    <property type="entry name" value="MITOCHONDRIAL RNA PSEUDOURIDINE SYNTHASE"/>
    <property type="match status" value="1"/>
</dbReference>
<dbReference type="Proteomes" id="UP000007721">
    <property type="component" value="Chromosome"/>
</dbReference>
<dbReference type="PROSITE" id="PS01129">
    <property type="entry name" value="PSI_RLU"/>
    <property type="match status" value="1"/>
</dbReference>
<dbReference type="EMBL" id="CP001390">
    <property type="protein sequence ID" value="ACM19388.1"/>
    <property type="molecule type" value="Genomic_DNA"/>
</dbReference>
<dbReference type="CDD" id="cd02869">
    <property type="entry name" value="PseudoU_synth_RluA_like"/>
    <property type="match status" value="1"/>
</dbReference>
<keyword evidence="9" id="KW-1185">Reference proteome</keyword>
<keyword evidence="3 6" id="KW-0413">Isomerase</keyword>
<comment type="similarity">
    <text evidence="1 6">Belongs to the pseudouridine synthase RluA family.</text>
</comment>
<dbReference type="KEGG" id="geo:Geob_1027"/>
<evidence type="ECO:0000256" key="4">
    <source>
        <dbReference type="PIRSR" id="PIRSR606225-1"/>
    </source>
</evidence>
<dbReference type="eggNOG" id="COG0564">
    <property type="taxonomic scope" value="Bacteria"/>
</dbReference>
<dbReference type="Gene3D" id="3.30.2350.10">
    <property type="entry name" value="Pseudouridine synthase"/>
    <property type="match status" value="1"/>
</dbReference>
<feature type="domain" description="RNA-binding S4" evidence="7">
    <location>
        <begin position="15"/>
        <end position="79"/>
    </location>
</feature>
<dbReference type="GO" id="GO:0000455">
    <property type="term" value="P:enzyme-directed rRNA pseudouridine synthesis"/>
    <property type="evidence" value="ECO:0007669"/>
    <property type="project" value="UniProtKB-ARBA"/>
</dbReference>
<keyword evidence="2 5" id="KW-0694">RNA-binding</keyword>